<dbReference type="Proteomes" id="UP001242811">
    <property type="component" value="Unassembled WGS sequence"/>
</dbReference>
<dbReference type="CDD" id="cd09641">
    <property type="entry name" value="Cas3''_I"/>
    <property type="match status" value="1"/>
</dbReference>
<comment type="similarity">
    <text evidence="1">In the N-terminal section; belongs to the CRISPR-associated nuclease Cas3-HD family.</text>
</comment>
<dbReference type="EMBL" id="JAUSWA010000004">
    <property type="protein sequence ID" value="MDQ0492864.1"/>
    <property type="molecule type" value="Genomic_DNA"/>
</dbReference>
<evidence type="ECO:0000256" key="9">
    <source>
        <dbReference type="ARBA" id="ARBA00023118"/>
    </source>
</evidence>
<dbReference type="PROSITE" id="PS51192">
    <property type="entry name" value="HELICASE_ATP_BIND_1"/>
    <property type="match status" value="1"/>
</dbReference>
<evidence type="ECO:0000256" key="4">
    <source>
        <dbReference type="ARBA" id="ARBA00022723"/>
    </source>
</evidence>
<keyword evidence="3" id="KW-0540">Nuclease</keyword>
<dbReference type="InterPro" id="IPR006483">
    <property type="entry name" value="CRISPR-assoc_Cas3_HD"/>
</dbReference>
<dbReference type="InterPro" id="IPR054712">
    <property type="entry name" value="Cas3-like_dom"/>
</dbReference>
<dbReference type="NCBIfam" id="TIGR01596">
    <property type="entry name" value="cas3_HD"/>
    <property type="match status" value="1"/>
</dbReference>
<evidence type="ECO:0000259" key="11">
    <source>
        <dbReference type="PROSITE" id="PS51643"/>
    </source>
</evidence>
<dbReference type="InterPro" id="IPR038257">
    <property type="entry name" value="CRISPR-assoc_Cas3_HD_sf"/>
</dbReference>
<dbReference type="InterPro" id="IPR014001">
    <property type="entry name" value="Helicase_ATP-bd"/>
</dbReference>
<evidence type="ECO:0000256" key="2">
    <source>
        <dbReference type="ARBA" id="ARBA00009046"/>
    </source>
</evidence>
<evidence type="ECO:0000313" key="13">
    <source>
        <dbReference type="Proteomes" id="UP001242811"/>
    </source>
</evidence>
<evidence type="ECO:0000259" key="10">
    <source>
        <dbReference type="PROSITE" id="PS51192"/>
    </source>
</evidence>
<dbReference type="GO" id="GO:0016787">
    <property type="term" value="F:hydrolase activity"/>
    <property type="evidence" value="ECO:0007669"/>
    <property type="project" value="UniProtKB-KW"/>
</dbReference>
<dbReference type="NCBIfam" id="TIGR01587">
    <property type="entry name" value="cas3_core"/>
    <property type="match status" value="1"/>
</dbReference>
<protein>
    <submittedName>
        <fullName evidence="12">CRISPR-associated endonuclease/helicase Cas3</fullName>
        <ecNumber evidence="12">3.1.-.-</ecNumber>
        <ecNumber evidence="12">3.6.4.-</ecNumber>
    </submittedName>
</protein>
<keyword evidence="12" id="KW-0255">Endonuclease</keyword>
<feature type="domain" description="HD Cas3-type" evidence="11">
    <location>
        <begin position="99"/>
        <end position="299"/>
    </location>
</feature>
<keyword evidence="6 12" id="KW-0378">Hydrolase</keyword>
<dbReference type="Pfam" id="PF22590">
    <property type="entry name" value="Cas3-like_C_2"/>
    <property type="match status" value="1"/>
</dbReference>
<dbReference type="InterPro" id="IPR011545">
    <property type="entry name" value="DEAD/DEAH_box_helicase_dom"/>
</dbReference>
<evidence type="ECO:0000256" key="1">
    <source>
        <dbReference type="ARBA" id="ARBA00006847"/>
    </source>
</evidence>
<accession>A0ABU0KXP6</accession>
<keyword evidence="9" id="KW-0051">Antiviral defense</keyword>
<keyword evidence="5" id="KW-0547">Nucleotide-binding</keyword>
<dbReference type="Pfam" id="PF00270">
    <property type="entry name" value="DEAD"/>
    <property type="match status" value="1"/>
</dbReference>
<dbReference type="GO" id="GO:0004519">
    <property type="term" value="F:endonuclease activity"/>
    <property type="evidence" value="ECO:0007669"/>
    <property type="project" value="UniProtKB-KW"/>
</dbReference>
<dbReference type="InterPro" id="IPR027417">
    <property type="entry name" value="P-loop_NTPase"/>
</dbReference>
<sequence length="936" mass="110479">MESTPGILHCQDGEYPVFYMDFFIVPKEKREDDLPIHVSIQHWLTEEGKGRLKAHTAIEEGLQQDEMLEEHSDLVMHHAEILMRDHGVEAAVHRALDRLGIDGEPLDESLRQMIMYYFRQAIYLHDLGKVNPAFQRIKMKNNEVKRNAELGDSNHSMLSAVLYLHIHLRQVQEWHDTTELYPNRKKHKRKVLAFLHHLLYSFAYTISRHHTYLGNMDEDMGGQINEFELKIRNQYNRIKENPDYIRYYRDQQDLLQNDNVFGCIRLEGNKRQNKIHRPFPFYVLVKLLYSTMVASDFRATYQYIEQQVPEMHYFGERLPVEPMLEAYRQTGIVRGIESYRQNPDASGLSEMNQLRAALFIETERRLLERLQEPVFYLEAPTGSGKTNMSINLALHLLNSGLGLNKLIYVFPFNSLIEQARQTLNGIFHKEQVNGYRVEVMNSITPMVTEEELEAEATLEGKDKEPDNTDFKRVLLERQLLQYPVTLTSHVNFFNYLFGTGREVNLAFAHLCNSVIVLDEIQSYRNELWKEMIHFLRSFADILNIKIIIMSATLPNLDLLLEQRDHEEAIQTYTLVQNRDRYFIHSLFRERVNLDFNLLKQGKMQPEQVLEHVESVIKRRKRDGQGNRVLIEFIKKKTARQFYNLVLEQDTDIDVYELTGDDSFSYRQELLQKLGKDEHGRFYMSDVIVVATQVIEAGVDIDMDVGFKDISLLDSEEQFLGRLNRSCLRDYCQAYFFNCDEASSVYKNDLRVAFDLKEEAYQKMLENKDFSGFYENVIREINKSREKPDKQHWSDFTKKVQELEFPDVQEHMNLIPDQSVTLFLNYTCPMKDAPPLNGQDVWDEFVRLSDKRLEMDYSERMIRLSLVRAQMNNFTFIYPVPHMYAKWGKVKPGIHTRCIGTLYFVEHGEQYMDMDERTNTKKFNRARYEEAEKRLLL</sequence>
<reference evidence="12 13" key="1">
    <citation type="submission" date="2023-07" db="EMBL/GenBank/DDBJ databases">
        <title>Genomic Encyclopedia of Type Strains, Phase IV (KMG-IV): sequencing the most valuable type-strain genomes for metagenomic binning, comparative biology and taxonomic classification.</title>
        <authorList>
            <person name="Goeker M."/>
        </authorList>
    </citation>
    <scope>NUCLEOTIDE SEQUENCE [LARGE SCALE GENOMIC DNA]</scope>
    <source>
        <strain evidence="12 13">DSM 14914</strain>
    </source>
</reference>
<evidence type="ECO:0000256" key="5">
    <source>
        <dbReference type="ARBA" id="ARBA00022741"/>
    </source>
</evidence>
<keyword evidence="8" id="KW-0067">ATP-binding</keyword>
<evidence type="ECO:0000256" key="6">
    <source>
        <dbReference type="ARBA" id="ARBA00022801"/>
    </source>
</evidence>
<dbReference type="SUPFAM" id="SSF52540">
    <property type="entry name" value="P-loop containing nucleoside triphosphate hydrolases"/>
    <property type="match status" value="1"/>
</dbReference>
<keyword evidence="4" id="KW-0479">Metal-binding</keyword>
<evidence type="ECO:0000313" key="12">
    <source>
        <dbReference type="EMBL" id="MDQ0492864.1"/>
    </source>
</evidence>
<gene>
    <name evidence="12" type="ORF">QOZ95_001014</name>
</gene>
<evidence type="ECO:0000256" key="7">
    <source>
        <dbReference type="ARBA" id="ARBA00022806"/>
    </source>
</evidence>
<dbReference type="Gene3D" id="3.40.50.300">
    <property type="entry name" value="P-loop containing nucleotide triphosphate hydrolases"/>
    <property type="match status" value="2"/>
</dbReference>
<dbReference type="Gene3D" id="1.10.3210.30">
    <property type="match status" value="1"/>
</dbReference>
<proteinExistence type="inferred from homology"/>
<organism evidence="12 13">
    <name type="scientific">Paenibacillus brasilensis</name>
    <dbReference type="NCBI Taxonomy" id="128574"/>
    <lineage>
        <taxon>Bacteria</taxon>
        <taxon>Bacillati</taxon>
        <taxon>Bacillota</taxon>
        <taxon>Bacilli</taxon>
        <taxon>Bacillales</taxon>
        <taxon>Paenibacillaceae</taxon>
        <taxon>Paenibacillus</taxon>
    </lineage>
</organism>
<comment type="caution">
    <text evidence="12">The sequence shown here is derived from an EMBL/GenBank/DDBJ whole genome shotgun (WGS) entry which is preliminary data.</text>
</comment>
<dbReference type="InterPro" id="IPR006474">
    <property type="entry name" value="Helicase_Cas3_CRISPR-ass_core"/>
</dbReference>
<evidence type="ECO:0000256" key="8">
    <source>
        <dbReference type="ARBA" id="ARBA00022840"/>
    </source>
</evidence>
<dbReference type="EC" id="3.6.4.-" evidence="12"/>
<dbReference type="PROSITE" id="PS51643">
    <property type="entry name" value="HD_CAS3"/>
    <property type="match status" value="1"/>
</dbReference>
<keyword evidence="7" id="KW-0347">Helicase</keyword>
<keyword evidence="13" id="KW-1185">Reference proteome</keyword>
<dbReference type="EC" id="3.1.-.-" evidence="12"/>
<dbReference type="RefSeq" id="WP_244315748.1">
    <property type="nucleotide sequence ID" value="NZ_CP045298.1"/>
</dbReference>
<comment type="similarity">
    <text evidence="2">In the central section; belongs to the CRISPR-associated helicase Cas3 family.</text>
</comment>
<name>A0ABU0KXP6_9BACL</name>
<feature type="domain" description="Helicase ATP-binding" evidence="10">
    <location>
        <begin position="366"/>
        <end position="571"/>
    </location>
</feature>
<evidence type="ECO:0000256" key="3">
    <source>
        <dbReference type="ARBA" id="ARBA00022722"/>
    </source>
</evidence>
<dbReference type="SMART" id="SM00487">
    <property type="entry name" value="DEXDc"/>
    <property type="match status" value="1"/>
</dbReference>